<organism evidence="2">
    <name type="scientific">Ceratitis capitata</name>
    <name type="common">Mediterranean fruit fly</name>
    <name type="synonym">Tephritis capitata</name>
    <dbReference type="NCBI Taxonomy" id="7213"/>
    <lineage>
        <taxon>Eukaryota</taxon>
        <taxon>Metazoa</taxon>
        <taxon>Ecdysozoa</taxon>
        <taxon>Arthropoda</taxon>
        <taxon>Hexapoda</taxon>
        <taxon>Insecta</taxon>
        <taxon>Pterygota</taxon>
        <taxon>Neoptera</taxon>
        <taxon>Endopterygota</taxon>
        <taxon>Diptera</taxon>
        <taxon>Brachycera</taxon>
        <taxon>Muscomorpha</taxon>
        <taxon>Tephritoidea</taxon>
        <taxon>Tephritidae</taxon>
        <taxon>Ceratitis</taxon>
        <taxon>Ceratitis</taxon>
    </lineage>
</organism>
<dbReference type="AlphaFoldDB" id="W8B2G2"/>
<reference evidence="2" key="2">
    <citation type="journal article" date="2014" name="BMC Genomics">
        <title>A genomic perspective to assessing quality of mass-reared SIT flies used in Mediterranean fruit fly (Ceratitis capitata) eradication in California.</title>
        <authorList>
            <person name="Calla B."/>
            <person name="Hall B."/>
            <person name="Hou S."/>
            <person name="Geib S.M."/>
        </authorList>
    </citation>
    <scope>NUCLEOTIDE SEQUENCE</scope>
</reference>
<dbReference type="EMBL" id="GAMC01015337">
    <property type="protein sequence ID" value="JAB91218.1"/>
    <property type="molecule type" value="mRNA"/>
</dbReference>
<sequence length="112" mass="12067">MNTTMPYPSLLPTTTTEAISHSHVHTAMTRPSPLGTIEQKQLRPAEITPAVADVVPISKNDSTTSQGSSILTRSKAEKREVTSISNADSSCDPQEAPLMRCEDFDEGKVPSN</sequence>
<feature type="compositionally biased region" description="Polar residues" evidence="1">
    <location>
        <begin position="82"/>
        <end position="92"/>
    </location>
</feature>
<reference evidence="2" key="1">
    <citation type="submission" date="2013-07" db="EMBL/GenBank/DDBJ databases">
        <authorList>
            <person name="Geib S."/>
        </authorList>
    </citation>
    <scope>NUCLEOTIDE SEQUENCE</scope>
</reference>
<feature type="region of interest" description="Disordered" evidence="1">
    <location>
        <begin position="57"/>
        <end position="112"/>
    </location>
</feature>
<accession>W8B2G2</accession>
<feature type="compositionally biased region" description="Polar residues" evidence="1">
    <location>
        <begin position="59"/>
        <end position="72"/>
    </location>
</feature>
<feature type="compositionally biased region" description="Basic and acidic residues" evidence="1">
    <location>
        <begin position="100"/>
        <end position="112"/>
    </location>
</feature>
<name>W8B2G2_CERCA</name>
<protein>
    <submittedName>
        <fullName evidence="2">Uncharacterized protein</fullName>
    </submittedName>
</protein>
<evidence type="ECO:0000313" key="2">
    <source>
        <dbReference type="EMBL" id="JAB91218.1"/>
    </source>
</evidence>
<evidence type="ECO:0000256" key="1">
    <source>
        <dbReference type="SAM" id="MobiDB-lite"/>
    </source>
</evidence>
<dbReference type="OrthoDB" id="6779347at2759"/>
<proteinExistence type="evidence at transcript level"/>